<keyword evidence="2" id="KW-1185">Reference proteome</keyword>
<organism evidence="1 2">
    <name type="scientific">Mytilus edulis</name>
    <name type="common">Blue mussel</name>
    <dbReference type="NCBI Taxonomy" id="6550"/>
    <lineage>
        <taxon>Eukaryota</taxon>
        <taxon>Metazoa</taxon>
        <taxon>Spiralia</taxon>
        <taxon>Lophotrochozoa</taxon>
        <taxon>Mollusca</taxon>
        <taxon>Bivalvia</taxon>
        <taxon>Autobranchia</taxon>
        <taxon>Pteriomorphia</taxon>
        <taxon>Mytilida</taxon>
        <taxon>Mytiloidea</taxon>
        <taxon>Mytilidae</taxon>
        <taxon>Mytilinae</taxon>
        <taxon>Mytilus</taxon>
    </lineage>
</organism>
<sequence length="175" mass="20270">MVESSKKTTRDKKSIKAKTDNIQALKDKWEKDSPAFRPKWRNLWTCSLKMLKQKTENLSVGIILYTVRLKPYLTLDILRIQDNVKLIYRCSQQVRNIFDMSTKFLDQVSRSGAFNHLIRRKAAMEDTGLEAIKDLSPLLTDLPLTSTGVFGQGLEQTLKERTEKNKKKICCLRCM</sequence>
<dbReference type="Proteomes" id="UP000683360">
    <property type="component" value="Unassembled WGS sequence"/>
</dbReference>
<protein>
    <submittedName>
        <fullName evidence="1">Uncharacterized protein</fullName>
    </submittedName>
</protein>
<evidence type="ECO:0000313" key="2">
    <source>
        <dbReference type="Proteomes" id="UP000683360"/>
    </source>
</evidence>
<evidence type="ECO:0000313" key="1">
    <source>
        <dbReference type="EMBL" id="CAG2222168.1"/>
    </source>
</evidence>
<accession>A0A8S3SN15</accession>
<dbReference type="EMBL" id="CAJPWZ010001728">
    <property type="protein sequence ID" value="CAG2222168.1"/>
    <property type="molecule type" value="Genomic_DNA"/>
</dbReference>
<reference evidence="1" key="1">
    <citation type="submission" date="2021-03" db="EMBL/GenBank/DDBJ databases">
        <authorList>
            <person name="Bekaert M."/>
        </authorList>
    </citation>
    <scope>NUCLEOTIDE SEQUENCE</scope>
</reference>
<gene>
    <name evidence="1" type="ORF">MEDL_35533</name>
</gene>
<comment type="caution">
    <text evidence="1">The sequence shown here is derived from an EMBL/GenBank/DDBJ whole genome shotgun (WGS) entry which is preliminary data.</text>
</comment>
<name>A0A8S3SN15_MYTED</name>
<dbReference type="AlphaFoldDB" id="A0A8S3SN15"/>
<proteinExistence type="predicted"/>